<dbReference type="Proteomes" id="UP000321150">
    <property type="component" value="Unassembled WGS sequence"/>
</dbReference>
<proteinExistence type="predicted"/>
<dbReference type="EMBL" id="BJYI01000011">
    <property type="protein sequence ID" value="GEN73037.1"/>
    <property type="molecule type" value="Genomic_DNA"/>
</dbReference>
<evidence type="ECO:0000313" key="1">
    <source>
        <dbReference type="EMBL" id="GEN73037.1"/>
    </source>
</evidence>
<dbReference type="AlphaFoldDB" id="A0A511YCW4"/>
<organism evidence="1 2">
    <name type="scientific">Chryseobacterium lathyri</name>
    <dbReference type="NCBI Taxonomy" id="395933"/>
    <lineage>
        <taxon>Bacteria</taxon>
        <taxon>Pseudomonadati</taxon>
        <taxon>Bacteroidota</taxon>
        <taxon>Flavobacteriia</taxon>
        <taxon>Flavobacteriales</taxon>
        <taxon>Weeksellaceae</taxon>
        <taxon>Chryseobacterium group</taxon>
        <taxon>Chryseobacterium</taxon>
    </lineage>
</organism>
<comment type="caution">
    <text evidence="1">The sequence shown here is derived from an EMBL/GenBank/DDBJ whole genome shotgun (WGS) entry which is preliminary data.</text>
</comment>
<evidence type="ECO:0000313" key="2">
    <source>
        <dbReference type="Proteomes" id="UP000321150"/>
    </source>
</evidence>
<gene>
    <name evidence="1" type="ORF">CLA01_31090</name>
</gene>
<reference evidence="1 2" key="1">
    <citation type="submission" date="2019-07" db="EMBL/GenBank/DDBJ databases">
        <title>Whole genome shotgun sequence of Chryseobacterium lathyri NBRC 105250.</title>
        <authorList>
            <person name="Hosoyama A."/>
            <person name="Uohara A."/>
            <person name="Ohji S."/>
            <person name="Ichikawa N."/>
        </authorList>
    </citation>
    <scope>NUCLEOTIDE SEQUENCE [LARGE SCALE GENOMIC DNA]</scope>
    <source>
        <strain evidence="1 2">NBRC 105250</strain>
    </source>
</reference>
<name>A0A511YCW4_9FLAO</name>
<dbReference type="OrthoDB" id="1244499at2"/>
<sequence>MKKIFIKKYTRTKLNNLLGIDKSYDIPLYDNYENFKNDYITNLTEYLKHNPDDSENTFIGQNLICKYDKYKVHPLEFKFTLSERKYGTFINVQFDISNLSSILREAINNYILGCYKRKTFLFPADMVQWDEVVTFKGNKGEVNYEKLTNEVLKILLKRMLNINSELLLIDFSRIFLQNYTYIERASIKFDYIGFINNEYIECHKIAQFLLKRVEELQNVQNKENTYKLKAKYSNPQKLALLQVLGFFELPIFKSLSETKINEITGIILEADPKEFVYKNRLNIKSKAPSYQIDKYTAFQYLDEMKSFINQTI</sequence>
<dbReference type="RefSeq" id="WP_111955101.1">
    <property type="nucleotide sequence ID" value="NZ_BJYI01000011.1"/>
</dbReference>
<accession>A0A511YCW4</accession>
<protein>
    <submittedName>
        <fullName evidence="1">Uncharacterized protein</fullName>
    </submittedName>
</protein>